<dbReference type="RefSeq" id="WP_037441904.1">
    <property type="nucleotide sequence ID" value="NZ_JPEO01000004.1"/>
</dbReference>
<dbReference type="PANTHER" id="PTHR34219:SF8">
    <property type="entry name" value="PEPSY DOMAIN-CONTAINING PROTEIN"/>
    <property type="match status" value="1"/>
</dbReference>
<dbReference type="Proteomes" id="UP000029264">
    <property type="component" value="Unassembled WGS sequence"/>
</dbReference>
<evidence type="ECO:0000313" key="3">
    <source>
        <dbReference type="Proteomes" id="UP000029264"/>
    </source>
</evidence>
<keyword evidence="1" id="KW-1133">Transmembrane helix</keyword>
<dbReference type="EMBL" id="JPEO01000004">
    <property type="protein sequence ID" value="KFZ37922.1"/>
    <property type="molecule type" value="Genomic_DNA"/>
</dbReference>
<dbReference type="InterPro" id="IPR005625">
    <property type="entry name" value="PepSY-ass_TM"/>
</dbReference>
<accession>A0A094JFE1</accession>
<dbReference type="Pfam" id="PF03929">
    <property type="entry name" value="PepSY_TM"/>
    <property type="match status" value="1"/>
</dbReference>
<evidence type="ECO:0000313" key="2">
    <source>
        <dbReference type="EMBL" id="KFZ37922.1"/>
    </source>
</evidence>
<comment type="caution">
    <text evidence="2">The sequence shown here is derived from an EMBL/GenBank/DDBJ whole genome shotgun (WGS) entry which is preliminary data.</text>
</comment>
<protein>
    <submittedName>
        <fullName evidence="2">Peptidase</fullName>
    </submittedName>
</protein>
<reference evidence="2 3" key="1">
    <citation type="submission" date="2014-06" db="EMBL/GenBank/DDBJ databases">
        <title>Shewanella sp. YQH10.</title>
        <authorList>
            <person name="Liu Y."/>
            <person name="Zeng R."/>
        </authorList>
    </citation>
    <scope>NUCLEOTIDE SEQUENCE [LARGE SCALE GENOMIC DNA]</scope>
    <source>
        <strain evidence="2 3">YQH10</strain>
    </source>
</reference>
<dbReference type="PANTHER" id="PTHR34219">
    <property type="entry name" value="IRON-REGULATED INNER MEMBRANE PROTEIN-RELATED"/>
    <property type="match status" value="1"/>
</dbReference>
<feature type="transmembrane region" description="Helical" evidence="1">
    <location>
        <begin position="12"/>
        <end position="36"/>
    </location>
</feature>
<evidence type="ECO:0000256" key="1">
    <source>
        <dbReference type="SAM" id="Phobius"/>
    </source>
</evidence>
<dbReference type="STRING" id="1515746.HR45_08785"/>
<feature type="transmembrane region" description="Helical" evidence="1">
    <location>
        <begin position="194"/>
        <end position="214"/>
    </location>
</feature>
<organism evidence="2 3">
    <name type="scientific">Shewanella mangrovi</name>
    <dbReference type="NCBI Taxonomy" id="1515746"/>
    <lineage>
        <taxon>Bacteria</taxon>
        <taxon>Pseudomonadati</taxon>
        <taxon>Pseudomonadota</taxon>
        <taxon>Gammaproteobacteria</taxon>
        <taxon>Alteromonadales</taxon>
        <taxon>Shewanellaceae</taxon>
        <taxon>Shewanella</taxon>
    </lineage>
</organism>
<dbReference type="eggNOG" id="COG3182">
    <property type="taxonomic scope" value="Bacteria"/>
</dbReference>
<keyword evidence="1" id="KW-0812">Transmembrane</keyword>
<feature type="transmembrane region" description="Helical" evidence="1">
    <location>
        <begin position="339"/>
        <end position="359"/>
    </location>
</feature>
<name>A0A094JFE1_9GAMM</name>
<feature type="transmembrane region" description="Helical" evidence="1">
    <location>
        <begin position="142"/>
        <end position="165"/>
    </location>
</feature>
<gene>
    <name evidence="2" type="ORF">HR45_08785</name>
</gene>
<proteinExistence type="predicted"/>
<sequence length="386" mass="43531">MRKLSNRFWFSFHGWCSLPIWVLFCFICLTGTIAAVSHELTWLTNPNARALNPNNLPEKSAAELTQIVQTAHPTADISTVLQYEPYLITAVLFSDQNVPAAIAYVNQYTGEIQEINHGLTFIGFMRTLHGWLLFPWQHNYSVGYYLVSAMGFVMLGALVSGLMIYKQFWKAFTQPKIRINQGAKTLLADLHRTAGVWSIWFMVIISLTSLWYLVQGVLLHNDIEVEPHAPLVAVSELPSTKPEQFPVSLAQALHTAKQLYPDFKPSYIALPEHNRDNYHLYGSGANPLFDQYAYQVSVNPWRGNISQQLAPDAMNAVQTVMHVVDPLHYGNIGGLWTKLIWFLFGTLLTGMSITGFLMWSKRLLKSRQQAKAARPAPLAHATGESR</sequence>
<keyword evidence="3" id="KW-1185">Reference proteome</keyword>
<dbReference type="AlphaFoldDB" id="A0A094JFE1"/>
<dbReference type="OrthoDB" id="5294804at2"/>
<keyword evidence="1" id="KW-0472">Membrane</keyword>